<reference evidence="2 3" key="1">
    <citation type="submission" date="2024-02" db="EMBL/GenBank/DDBJ databases">
        <title>de novo genome assembly of Solanum bulbocastanum strain 11H21.</title>
        <authorList>
            <person name="Hosaka A.J."/>
        </authorList>
    </citation>
    <scope>NUCLEOTIDE SEQUENCE [LARGE SCALE GENOMIC DNA]</scope>
    <source>
        <tissue evidence="2">Young leaves</tissue>
    </source>
</reference>
<evidence type="ECO:0000313" key="3">
    <source>
        <dbReference type="Proteomes" id="UP001371456"/>
    </source>
</evidence>
<sequence>MHVMIKTNGSPTDVSHYFPSKAFYFCLLHFAFLLILFIFKILLSSVDRLLLKPRLLTKNCSYFHHKCCLAEPVMINTIAAYMDVIYSISLVSFDSWLIIFGFDLTFDIQRTLKIASNYVQVTPQS</sequence>
<keyword evidence="1" id="KW-1133">Transmembrane helix</keyword>
<keyword evidence="3" id="KW-1185">Reference proteome</keyword>
<gene>
    <name evidence="2" type="ORF">RDI58_027699</name>
</gene>
<protein>
    <submittedName>
        <fullName evidence="2">Uncharacterized protein</fullName>
    </submittedName>
</protein>
<name>A0AAN8Y4K7_SOLBU</name>
<accession>A0AAN8Y4K7</accession>
<organism evidence="2 3">
    <name type="scientific">Solanum bulbocastanum</name>
    <name type="common">Wild potato</name>
    <dbReference type="NCBI Taxonomy" id="147425"/>
    <lineage>
        <taxon>Eukaryota</taxon>
        <taxon>Viridiplantae</taxon>
        <taxon>Streptophyta</taxon>
        <taxon>Embryophyta</taxon>
        <taxon>Tracheophyta</taxon>
        <taxon>Spermatophyta</taxon>
        <taxon>Magnoliopsida</taxon>
        <taxon>eudicotyledons</taxon>
        <taxon>Gunneridae</taxon>
        <taxon>Pentapetalae</taxon>
        <taxon>asterids</taxon>
        <taxon>lamiids</taxon>
        <taxon>Solanales</taxon>
        <taxon>Solanaceae</taxon>
        <taxon>Solanoideae</taxon>
        <taxon>Solaneae</taxon>
        <taxon>Solanum</taxon>
    </lineage>
</organism>
<feature type="transmembrane region" description="Helical" evidence="1">
    <location>
        <begin position="22"/>
        <end position="43"/>
    </location>
</feature>
<proteinExistence type="predicted"/>
<dbReference type="EMBL" id="JBANQN010000011">
    <property type="protein sequence ID" value="KAK6776698.1"/>
    <property type="molecule type" value="Genomic_DNA"/>
</dbReference>
<keyword evidence="1" id="KW-0812">Transmembrane</keyword>
<evidence type="ECO:0000313" key="2">
    <source>
        <dbReference type="EMBL" id="KAK6776698.1"/>
    </source>
</evidence>
<dbReference type="Proteomes" id="UP001371456">
    <property type="component" value="Unassembled WGS sequence"/>
</dbReference>
<comment type="caution">
    <text evidence="2">The sequence shown here is derived from an EMBL/GenBank/DDBJ whole genome shotgun (WGS) entry which is preliminary data.</text>
</comment>
<keyword evidence="1" id="KW-0472">Membrane</keyword>
<evidence type="ECO:0000256" key="1">
    <source>
        <dbReference type="SAM" id="Phobius"/>
    </source>
</evidence>
<dbReference type="AlphaFoldDB" id="A0AAN8Y4K7"/>